<keyword evidence="8" id="KW-0547">Nucleotide-binding</keyword>
<dbReference type="EMBL" id="CP000250">
    <property type="protein sequence ID" value="ABD05809.1"/>
    <property type="molecule type" value="Genomic_DNA"/>
</dbReference>
<dbReference type="InterPro" id="IPR008279">
    <property type="entry name" value="PEP-util_enz_mobile_dom"/>
</dbReference>
<evidence type="ECO:0000256" key="9">
    <source>
        <dbReference type="ARBA" id="ARBA00022777"/>
    </source>
</evidence>
<keyword evidence="9 20" id="KW-0418">Kinase</keyword>
<feature type="binding site" evidence="14">
    <location>
        <position position="893"/>
    </location>
    <ligand>
        <name>substrate</name>
    </ligand>
</feature>
<evidence type="ECO:0000256" key="16">
    <source>
        <dbReference type="SAM" id="MobiDB-lite"/>
    </source>
</evidence>
<comment type="function">
    <text evidence="2">Catalyzes the reversible phosphorylation of pyruvate and phosphate.</text>
</comment>
<comment type="similarity">
    <text evidence="3">Belongs to the PEP-utilizing enzyme family.</text>
</comment>
<feature type="active site" description="Tele-phosphohistidine intermediate" evidence="13">
    <location>
        <position position="580"/>
    </location>
</feature>
<evidence type="ECO:0000256" key="7">
    <source>
        <dbReference type="ARBA" id="ARBA00022723"/>
    </source>
</evidence>
<keyword evidence="21" id="KW-1185">Reference proteome</keyword>
<dbReference type="GO" id="GO:0046872">
    <property type="term" value="F:metal ion binding"/>
    <property type="evidence" value="ECO:0007669"/>
    <property type="project" value="UniProtKB-KW"/>
</dbReference>
<dbReference type="Gene3D" id="3.30.1490.20">
    <property type="entry name" value="ATP-grasp fold, A domain"/>
    <property type="match status" value="1"/>
</dbReference>
<dbReference type="Pfam" id="PF01326">
    <property type="entry name" value="PPDK_N"/>
    <property type="match status" value="2"/>
</dbReference>
<feature type="binding site" evidence="14">
    <location>
        <position position="742"/>
    </location>
    <ligand>
        <name>substrate</name>
    </ligand>
</feature>
<dbReference type="STRING" id="316058.RPB_1099"/>
<keyword evidence="7 15" id="KW-0479">Metal-binding</keyword>
<evidence type="ECO:0000256" key="15">
    <source>
        <dbReference type="PIRSR" id="PIRSR000853-3"/>
    </source>
</evidence>
<feature type="domain" description="Pyruvate phosphate dikinase AMP/ATP-binding" evidence="18">
    <location>
        <begin position="173"/>
        <end position="414"/>
    </location>
</feature>
<feature type="compositionally biased region" description="Low complexity" evidence="16">
    <location>
        <begin position="14"/>
        <end position="30"/>
    </location>
</feature>
<dbReference type="Pfam" id="PF02896">
    <property type="entry name" value="PEP-utilizers_C"/>
    <property type="match status" value="1"/>
</dbReference>
<evidence type="ECO:0000256" key="8">
    <source>
        <dbReference type="ARBA" id="ARBA00022741"/>
    </source>
</evidence>
<feature type="binding site" evidence="15">
    <location>
        <position position="870"/>
    </location>
    <ligand>
        <name>Mg(2+)</name>
        <dbReference type="ChEBI" id="CHEBI:18420"/>
    </ligand>
</feature>
<organism evidence="20 21">
    <name type="scientific">Rhodopseudomonas palustris (strain HaA2)</name>
    <dbReference type="NCBI Taxonomy" id="316058"/>
    <lineage>
        <taxon>Bacteria</taxon>
        <taxon>Pseudomonadati</taxon>
        <taxon>Pseudomonadota</taxon>
        <taxon>Alphaproteobacteria</taxon>
        <taxon>Hyphomicrobiales</taxon>
        <taxon>Nitrobacteraceae</taxon>
        <taxon>Rhodopseudomonas</taxon>
    </lineage>
</organism>
<dbReference type="PROSITE" id="PS00370">
    <property type="entry name" value="PEP_ENZYMES_PHOS_SITE"/>
    <property type="match status" value="1"/>
</dbReference>
<reference evidence="20 21" key="1">
    <citation type="submission" date="2006-01" db="EMBL/GenBank/DDBJ databases">
        <title>Complete sequence of Rhodopseudomonas palustris HaA2.</title>
        <authorList>
            <consortium name="US DOE Joint Genome Institute"/>
            <person name="Copeland A."/>
            <person name="Lucas S."/>
            <person name="Lapidus A."/>
            <person name="Barry K."/>
            <person name="Detter J.C."/>
            <person name="Glavina T."/>
            <person name="Hammon N."/>
            <person name="Israni S."/>
            <person name="Pitluck S."/>
            <person name="Chain P."/>
            <person name="Malfatti S."/>
            <person name="Shin M."/>
            <person name="Vergez L."/>
            <person name="Schmutz J."/>
            <person name="Larimer F."/>
            <person name="Land M."/>
            <person name="Hauser L."/>
            <person name="Pelletier D.A."/>
            <person name="Kyrpides N."/>
            <person name="Anderson I."/>
            <person name="Oda Y."/>
            <person name="Harwood C.S."/>
            <person name="Richardson P."/>
        </authorList>
    </citation>
    <scope>NUCLEOTIDE SEQUENCE [LARGE SCALE GENOMIC DNA]</scope>
    <source>
        <strain evidence="20 21">HaA2</strain>
    </source>
</reference>
<dbReference type="RefSeq" id="WP_011439998.1">
    <property type="nucleotide sequence ID" value="NC_007778.1"/>
</dbReference>
<dbReference type="Pfam" id="PF00391">
    <property type="entry name" value="PEP-utilizers"/>
    <property type="match status" value="1"/>
</dbReference>
<dbReference type="HOGENOM" id="CLU_015345_0_2_5"/>
<feature type="domain" description="PEP-utilising enzyme mobile" evidence="17">
    <location>
        <begin position="548"/>
        <end position="628"/>
    </location>
</feature>
<protein>
    <recommendedName>
        <fullName evidence="5">Pyruvate, phosphate dikinase</fullName>
        <ecNumber evidence="4">2.7.9.1</ecNumber>
    </recommendedName>
    <alternativeName>
        <fullName evidence="12">Pyruvate, orthophosphate dikinase</fullName>
    </alternativeName>
</protein>
<keyword evidence="6 20" id="KW-0808">Transferase</keyword>
<feature type="domain" description="Pyruvate phosphate dikinase AMP/ATP-binding" evidence="18">
    <location>
        <begin position="427"/>
        <end position="477"/>
    </location>
</feature>
<evidence type="ECO:0000256" key="2">
    <source>
        <dbReference type="ARBA" id="ARBA00003144"/>
    </source>
</evidence>
<dbReference type="eggNOG" id="COG1080">
    <property type="taxonomic scope" value="Bacteria"/>
</dbReference>
<proteinExistence type="inferred from homology"/>
<feature type="active site" description="Proton donor" evidence="13">
    <location>
        <position position="956"/>
    </location>
</feature>
<dbReference type="InterPro" id="IPR013815">
    <property type="entry name" value="ATP_grasp_subdomain_1"/>
</dbReference>
<feature type="compositionally biased region" description="Basic residues" evidence="16">
    <location>
        <begin position="1"/>
        <end position="13"/>
    </location>
</feature>
<dbReference type="SUPFAM" id="SSF56059">
    <property type="entry name" value="Glutathione synthetase ATP-binding domain-like"/>
    <property type="match status" value="1"/>
</dbReference>
<feature type="compositionally biased region" description="Low complexity" evidence="16">
    <location>
        <begin position="37"/>
        <end position="50"/>
    </location>
</feature>
<keyword evidence="20" id="KW-0670">Pyruvate</keyword>
<evidence type="ECO:0000259" key="17">
    <source>
        <dbReference type="Pfam" id="PF00391"/>
    </source>
</evidence>
<dbReference type="GO" id="GO:0050242">
    <property type="term" value="F:pyruvate, phosphate dikinase activity"/>
    <property type="evidence" value="ECO:0007669"/>
    <property type="project" value="UniProtKB-EC"/>
</dbReference>
<dbReference type="PROSITE" id="PS00742">
    <property type="entry name" value="PEP_ENZYMES_2"/>
    <property type="match status" value="1"/>
</dbReference>
<evidence type="ECO:0000256" key="3">
    <source>
        <dbReference type="ARBA" id="ARBA00007837"/>
    </source>
</evidence>
<feature type="domain" description="PEP-utilising enzyme C-terminal" evidence="19">
    <location>
        <begin position="643"/>
        <end position="994"/>
    </location>
</feature>
<dbReference type="InterPro" id="IPR036637">
    <property type="entry name" value="Phosphohistidine_dom_sf"/>
</dbReference>
<evidence type="ECO:0000256" key="1">
    <source>
        <dbReference type="ARBA" id="ARBA00001946"/>
    </source>
</evidence>
<evidence type="ECO:0000313" key="21">
    <source>
        <dbReference type="Proteomes" id="UP000008809"/>
    </source>
</evidence>
<dbReference type="SUPFAM" id="SSF52009">
    <property type="entry name" value="Phosphohistidine domain"/>
    <property type="match status" value="1"/>
</dbReference>
<dbReference type="NCBIfam" id="NF004531">
    <property type="entry name" value="PRK05878.1"/>
    <property type="match status" value="1"/>
</dbReference>
<dbReference type="GO" id="GO:0005524">
    <property type="term" value="F:ATP binding"/>
    <property type="evidence" value="ECO:0007669"/>
    <property type="project" value="UniProtKB-KW"/>
</dbReference>
<dbReference type="InterPro" id="IPR015813">
    <property type="entry name" value="Pyrv/PenolPyrv_kinase-like_dom"/>
</dbReference>
<dbReference type="AlphaFoldDB" id="Q2J151"/>
<evidence type="ECO:0000256" key="13">
    <source>
        <dbReference type="PIRSR" id="PIRSR000853-1"/>
    </source>
</evidence>
<dbReference type="InterPro" id="IPR002192">
    <property type="entry name" value="PPDK_AMP/ATP-bd"/>
</dbReference>
<dbReference type="NCBIfam" id="TIGR01828">
    <property type="entry name" value="pyru_phos_dikin"/>
    <property type="match status" value="1"/>
</dbReference>
<evidence type="ECO:0000256" key="11">
    <source>
        <dbReference type="ARBA" id="ARBA00022842"/>
    </source>
</evidence>
<dbReference type="EC" id="2.7.9.1" evidence="4"/>
<dbReference type="Gene3D" id="1.20.80.30">
    <property type="match status" value="1"/>
</dbReference>
<sequence length="1004" mass="108037">MAKAASKTKKTASKSKSSAGKSSAAKSSVAKSRRKPVVAPARKAVAKTSPKPAPKAAKKAVSKPAAKPVSKTKPVSKAASVARAVAKAVVNAVIKPAAKPAKAAAKPASAPKSGKWVYTFGDGKADGKSSMRDLLGGKGANLAEMANLGLPVPPGFTIPTSVCTYFYANGKTYPKELQAQVERALDHVGKLTGKSFGDGENPLLVSVRSGARASMPGMMDTVLNLGLNDETVEALALKSGDRRFAYDSYRRFITMYSDVVLGLEHHHFEEILDGYKDSKGYTLDTDLDADDWVALVGQYKEAVAREIGQDFPQDPHAQLWGAIGAVFSSWMNARAVTYRRLHDIPESWGTAVNIQAMVFGNMGETSATGVAFTRNPSTGESRLYGEFLINAQGEDVVAGIRTPQDITEHARLESGSDKASMEAAMPEAFQELTRIYTLLEKHYRDMQDMEFTVEQGKLWMLQTRGGKRTAKAALRIAVELANEGLINKQDAISRIEPGSLDQLLHPTIDPHAKRDVIATGLPASPGAASGEIVFSSDEAAKLQADGRKVILVRIETSPEDIHGMHASEGILTTRGGMTSHAAVVARGMGKPCVSGCGSIRVDYGRGTMTVGSRTFKTGDIITIDGSIGQVLAGRMPMIEPELSGDFTTLMGWADQVRKLKVRVNADTPVDARTAIKFGAEGIGLCRTEHMFFEETRIRTVREMILAEDEQARRAALAKLLPMQRADFVELFEIMEGLPVTIRLLDPPLHEFLPHSHAEIEEVARAMNADPRRLADRARDLSEFNPMLGFRGCRLAIAYPEIAEMQARAIFEAAVETEKRTGKAVGLEVMVPLIATRAEFDLVKARIDATAHAVLRETGAKLTYQVGTMIELPRACLMAGDVAETAEFFSFGTNDLTQTTFGISRDDAASFLGTYIEKGIFAVDPFVSVDRDGVGELVKIGVERGRKTRPTLKVGICGEHGGDPASVAFCHEIGLDYVSCSPYRVPIARLAAAQAALGKAISSQA</sequence>
<dbReference type="InterPro" id="IPR018274">
    <property type="entry name" value="PEP_util_AS"/>
</dbReference>
<name>Q2J151_RHOP2</name>
<feature type="binding site" evidence="15">
    <location>
        <position position="894"/>
    </location>
    <ligand>
        <name>Mg(2+)</name>
        <dbReference type="ChEBI" id="CHEBI:18420"/>
    </ligand>
</feature>
<evidence type="ECO:0000256" key="14">
    <source>
        <dbReference type="PIRSR" id="PIRSR000853-2"/>
    </source>
</evidence>
<dbReference type="KEGG" id="rpb:RPB_1099"/>
<dbReference type="Gene3D" id="1.10.189.10">
    <property type="entry name" value="Pyruvate Phosphate Dikinase, domain 2"/>
    <property type="match status" value="1"/>
</dbReference>
<dbReference type="InterPro" id="IPR023151">
    <property type="entry name" value="PEP_util_CS"/>
</dbReference>
<feature type="binding site" evidence="14">
    <location>
        <position position="870"/>
    </location>
    <ligand>
        <name>substrate</name>
    </ligand>
</feature>
<feature type="binding site" evidence="14">
    <location>
        <position position="686"/>
    </location>
    <ligand>
        <name>substrate</name>
    </ligand>
</feature>
<gene>
    <name evidence="20" type="ordered locus">RPB_1099</name>
</gene>
<dbReference type="Gene3D" id="3.30.470.20">
    <property type="entry name" value="ATP-grasp fold, B domain"/>
    <property type="match status" value="1"/>
</dbReference>
<dbReference type="InterPro" id="IPR040442">
    <property type="entry name" value="Pyrv_kinase-like_dom_sf"/>
</dbReference>
<evidence type="ECO:0000256" key="4">
    <source>
        <dbReference type="ARBA" id="ARBA00011994"/>
    </source>
</evidence>
<dbReference type="PANTHER" id="PTHR22931:SF9">
    <property type="entry name" value="PYRUVATE, PHOSPHATE DIKINASE 1, CHLOROPLASTIC"/>
    <property type="match status" value="1"/>
</dbReference>
<dbReference type="SUPFAM" id="SSF51621">
    <property type="entry name" value="Phosphoenolpyruvate/pyruvate domain"/>
    <property type="match status" value="1"/>
</dbReference>
<evidence type="ECO:0000259" key="18">
    <source>
        <dbReference type="Pfam" id="PF01326"/>
    </source>
</evidence>
<dbReference type="InterPro" id="IPR000121">
    <property type="entry name" value="PEP_util_C"/>
</dbReference>
<feature type="compositionally biased region" description="Low complexity" evidence="16">
    <location>
        <begin position="62"/>
        <end position="77"/>
    </location>
</feature>
<evidence type="ECO:0000256" key="6">
    <source>
        <dbReference type="ARBA" id="ARBA00022679"/>
    </source>
</evidence>
<feature type="binding site" evidence="14">
    <location>
        <position position="892"/>
    </location>
    <ligand>
        <name>substrate</name>
    </ligand>
</feature>
<dbReference type="eggNOG" id="COG0574">
    <property type="taxonomic scope" value="Bacteria"/>
</dbReference>
<dbReference type="InterPro" id="IPR010121">
    <property type="entry name" value="Pyruvate_phosphate_dikinase"/>
</dbReference>
<keyword evidence="10" id="KW-0067">ATP-binding</keyword>
<evidence type="ECO:0000256" key="12">
    <source>
        <dbReference type="ARBA" id="ARBA00032883"/>
    </source>
</evidence>
<dbReference type="GO" id="GO:0016301">
    <property type="term" value="F:kinase activity"/>
    <property type="evidence" value="ECO:0007669"/>
    <property type="project" value="UniProtKB-KW"/>
</dbReference>
<comment type="cofactor">
    <cofactor evidence="1 15">
        <name>Mg(2+)</name>
        <dbReference type="ChEBI" id="CHEBI:18420"/>
    </cofactor>
</comment>
<feature type="binding site" evidence="14">
    <location>
        <position position="894"/>
    </location>
    <ligand>
        <name>substrate</name>
    </ligand>
</feature>
<evidence type="ECO:0000256" key="10">
    <source>
        <dbReference type="ARBA" id="ARBA00022840"/>
    </source>
</evidence>
<accession>Q2J151</accession>
<dbReference type="PANTHER" id="PTHR22931">
    <property type="entry name" value="PHOSPHOENOLPYRUVATE DIKINASE-RELATED"/>
    <property type="match status" value="1"/>
</dbReference>
<dbReference type="Gene3D" id="3.50.30.10">
    <property type="entry name" value="Phosphohistidine domain"/>
    <property type="match status" value="1"/>
</dbReference>
<evidence type="ECO:0000313" key="20">
    <source>
        <dbReference type="EMBL" id="ABD05809.1"/>
    </source>
</evidence>
<keyword evidence="11 15" id="KW-0460">Magnesium</keyword>
<evidence type="ECO:0000259" key="19">
    <source>
        <dbReference type="Pfam" id="PF02896"/>
    </source>
</evidence>
<feature type="region of interest" description="Disordered" evidence="16">
    <location>
        <begin position="1"/>
        <end position="77"/>
    </location>
</feature>
<evidence type="ECO:0000256" key="5">
    <source>
        <dbReference type="ARBA" id="ARBA00020138"/>
    </source>
</evidence>
<dbReference type="Proteomes" id="UP000008809">
    <property type="component" value="Chromosome"/>
</dbReference>
<dbReference type="Gene3D" id="3.20.20.60">
    <property type="entry name" value="Phosphoenolpyruvate-binding domains"/>
    <property type="match status" value="1"/>
</dbReference>
<feature type="binding site" evidence="14">
    <location>
        <position position="891"/>
    </location>
    <ligand>
        <name>substrate</name>
    </ligand>
</feature>
<dbReference type="PIRSF" id="PIRSF000853">
    <property type="entry name" value="PPDK"/>
    <property type="match status" value="1"/>
</dbReference>